<evidence type="ECO:0000256" key="3">
    <source>
        <dbReference type="ARBA" id="ARBA00023180"/>
    </source>
</evidence>
<gene>
    <name evidence="5" type="ORF">TSUD_272060</name>
</gene>
<accession>A0A2Z6PM91</accession>
<proteinExistence type="predicted"/>
<evidence type="ECO:0000256" key="1">
    <source>
        <dbReference type="ARBA" id="ARBA00022729"/>
    </source>
</evidence>
<protein>
    <recommendedName>
        <fullName evidence="4">Bulb-type lectin domain-containing protein</fullName>
    </recommendedName>
</protein>
<dbReference type="PANTHER" id="PTHR32444:SF247">
    <property type="entry name" value="OS01G0958200 PROTEIN"/>
    <property type="match status" value="1"/>
</dbReference>
<sequence>MRTAKGSSSVVAVLLDSGNLILSNTPNASESEALWQSFDFPTNTWLPGGKIKLNKITKKPTNLTAWKNSEDPATGIFSLELDPNGTNSYFMLWNKTQQYWTSSTWNGQKFSLVPEMRGRSSNFLGSKVLRAGICFGQGQLDSVRFMHSVVHLVAISPDDSNGQTLFLKLAASEFSDSKSNKGTTAIVHHGGNVISLLDSRLDGDADVGKIARVIKIGSWCVQDDEAHRPSMGQVVQILEGVLDVTLPPIPRSLQAFIDDHEDIVFFTDSSSTHNSQKLVLKSRNPLHRIGGSEILESEEDEFGGRNGE</sequence>
<name>A0A2Z6PM91_TRISU</name>
<reference evidence="6" key="1">
    <citation type="journal article" date="2017" name="Front. Plant Sci.">
        <title>Climate Clever Clovers: New Paradigm to Reduce the Environmental Footprint of Ruminants by Breeding Low Methanogenic Forages Utilizing Haplotype Variation.</title>
        <authorList>
            <person name="Kaur P."/>
            <person name="Appels R."/>
            <person name="Bayer P.E."/>
            <person name="Keeble-Gagnere G."/>
            <person name="Wang J."/>
            <person name="Hirakawa H."/>
            <person name="Shirasawa K."/>
            <person name="Vercoe P."/>
            <person name="Stefanova K."/>
            <person name="Durmic Z."/>
            <person name="Nichols P."/>
            <person name="Revell C."/>
            <person name="Isobe S.N."/>
            <person name="Edwards D."/>
            <person name="Erskine W."/>
        </authorList>
    </citation>
    <scope>NUCLEOTIDE SEQUENCE [LARGE SCALE GENOMIC DNA]</scope>
    <source>
        <strain evidence="6">cv. Daliak</strain>
    </source>
</reference>
<dbReference type="InterPro" id="IPR036426">
    <property type="entry name" value="Bulb-type_lectin_dom_sf"/>
</dbReference>
<organism evidence="5 6">
    <name type="scientific">Trifolium subterraneum</name>
    <name type="common">Subterranean clover</name>
    <dbReference type="NCBI Taxonomy" id="3900"/>
    <lineage>
        <taxon>Eukaryota</taxon>
        <taxon>Viridiplantae</taxon>
        <taxon>Streptophyta</taxon>
        <taxon>Embryophyta</taxon>
        <taxon>Tracheophyta</taxon>
        <taxon>Spermatophyta</taxon>
        <taxon>Magnoliopsida</taxon>
        <taxon>eudicotyledons</taxon>
        <taxon>Gunneridae</taxon>
        <taxon>Pentapetalae</taxon>
        <taxon>rosids</taxon>
        <taxon>fabids</taxon>
        <taxon>Fabales</taxon>
        <taxon>Fabaceae</taxon>
        <taxon>Papilionoideae</taxon>
        <taxon>50 kb inversion clade</taxon>
        <taxon>NPAAA clade</taxon>
        <taxon>Hologalegina</taxon>
        <taxon>IRL clade</taxon>
        <taxon>Trifolieae</taxon>
        <taxon>Trifolium</taxon>
    </lineage>
</organism>
<evidence type="ECO:0000313" key="6">
    <source>
        <dbReference type="Proteomes" id="UP000242715"/>
    </source>
</evidence>
<dbReference type="EMBL" id="DF974227">
    <property type="protein sequence ID" value="GAU46567.1"/>
    <property type="molecule type" value="Genomic_DNA"/>
</dbReference>
<feature type="domain" description="Bulb-type lectin" evidence="4">
    <location>
        <begin position="4"/>
        <end position="67"/>
    </location>
</feature>
<dbReference type="AlphaFoldDB" id="A0A2Z6PM91"/>
<evidence type="ECO:0000256" key="2">
    <source>
        <dbReference type="ARBA" id="ARBA00023157"/>
    </source>
</evidence>
<dbReference type="Gene3D" id="1.10.510.10">
    <property type="entry name" value="Transferase(Phosphotransferase) domain 1"/>
    <property type="match status" value="1"/>
</dbReference>
<dbReference type="Pfam" id="PF01453">
    <property type="entry name" value="B_lectin"/>
    <property type="match status" value="1"/>
</dbReference>
<keyword evidence="1" id="KW-0732">Signal</keyword>
<evidence type="ECO:0000313" key="5">
    <source>
        <dbReference type="EMBL" id="GAU46567.1"/>
    </source>
</evidence>
<keyword evidence="2" id="KW-1015">Disulfide bond</keyword>
<dbReference type="Proteomes" id="UP000242715">
    <property type="component" value="Unassembled WGS sequence"/>
</dbReference>
<dbReference type="SUPFAM" id="SSF51110">
    <property type="entry name" value="alpha-D-mannose-specific plant lectins"/>
    <property type="match status" value="1"/>
</dbReference>
<keyword evidence="3" id="KW-0325">Glycoprotein</keyword>
<dbReference type="PANTHER" id="PTHR32444">
    <property type="entry name" value="BULB-TYPE LECTIN DOMAIN-CONTAINING PROTEIN"/>
    <property type="match status" value="1"/>
</dbReference>
<dbReference type="InterPro" id="IPR001480">
    <property type="entry name" value="Bulb-type_lectin_dom"/>
</dbReference>
<dbReference type="OrthoDB" id="785331at2759"/>
<keyword evidence="6" id="KW-1185">Reference proteome</keyword>
<evidence type="ECO:0000259" key="4">
    <source>
        <dbReference type="Pfam" id="PF01453"/>
    </source>
</evidence>